<dbReference type="AlphaFoldDB" id="A0A7R9GEQ1"/>
<proteinExistence type="predicted"/>
<reference evidence="1" key="1">
    <citation type="submission" date="2020-11" db="EMBL/GenBank/DDBJ databases">
        <authorList>
            <person name="Tran Van P."/>
        </authorList>
    </citation>
    <scope>NUCLEOTIDE SEQUENCE</scope>
</reference>
<evidence type="ECO:0000313" key="1">
    <source>
        <dbReference type="EMBL" id="CAD7278139.1"/>
    </source>
</evidence>
<protein>
    <submittedName>
        <fullName evidence="1">Uncharacterized protein</fullName>
    </submittedName>
</protein>
<gene>
    <name evidence="1" type="ORF">NMOB1V02_LOCUS5850</name>
</gene>
<evidence type="ECO:0000313" key="2">
    <source>
        <dbReference type="Proteomes" id="UP000678499"/>
    </source>
</evidence>
<keyword evidence="2" id="KW-1185">Reference proteome</keyword>
<accession>A0A7R9GEQ1</accession>
<name>A0A7R9GEQ1_9CRUS</name>
<dbReference type="EMBL" id="CAJPEX010001127">
    <property type="protein sequence ID" value="CAG0918291.1"/>
    <property type="molecule type" value="Genomic_DNA"/>
</dbReference>
<sequence>MGLKGRFKASDRFCKTNNSSDKTDNNTTEVHSESLHKLFCGLRSPRHALRTLLLLSLISDPVVGVTTYRARTTPYPCTAIVNVPECSKHCMIYISQLKCENEADAAEIKNFMIVAKAAGDPRITLWDLCSIDANLMTMLASLTLTYYIVFMENNIGAEILPSPPTTEYFNSTLRP</sequence>
<organism evidence="1">
    <name type="scientific">Notodromas monacha</name>
    <dbReference type="NCBI Taxonomy" id="399045"/>
    <lineage>
        <taxon>Eukaryota</taxon>
        <taxon>Metazoa</taxon>
        <taxon>Ecdysozoa</taxon>
        <taxon>Arthropoda</taxon>
        <taxon>Crustacea</taxon>
        <taxon>Oligostraca</taxon>
        <taxon>Ostracoda</taxon>
        <taxon>Podocopa</taxon>
        <taxon>Podocopida</taxon>
        <taxon>Cypridocopina</taxon>
        <taxon>Cypridoidea</taxon>
        <taxon>Cyprididae</taxon>
        <taxon>Notodromas</taxon>
    </lineage>
</organism>
<dbReference type="EMBL" id="OA883164">
    <property type="protein sequence ID" value="CAD7278139.1"/>
    <property type="molecule type" value="Genomic_DNA"/>
</dbReference>
<dbReference type="Proteomes" id="UP000678499">
    <property type="component" value="Unassembled WGS sequence"/>
</dbReference>